<evidence type="ECO:0008006" key="4">
    <source>
        <dbReference type="Google" id="ProtNLM"/>
    </source>
</evidence>
<evidence type="ECO:0000313" key="3">
    <source>
        <dbReference type="Proteomes" id="UP000324897"/>
    </source>
</evidence>
<dbReference type="Gramene" id="TVU03775">
    <property type="protein sequence ID" value="TVU03775"/>
    <property type="gene ID" value="EJB05_50683"/>
</dbReference>
<feature type="non-terminal residue" evidence="2">
    <location>
        <position position="1"/>
    </location>
</feature>
<protein>
    <recommendedName>
        <fullName evidence="4">Secreted protein</fullName>
    </recommendedName>
</protein>
<accession>A0A5J9SXR0</accession>
<keyword evidence="1" id="KW-0732">Signal</keyword>
<feature type="signal peptide" evidence="1">
    <location>
        <begin position="1"/>
        <end position="24"/>
    </location>
</feature>
<proteinExistence type="predicted"/>
<dbReference type="AlphaFoldDB" id="A0A5J9SXR0"/>
<name>A0A5J9SXR0_9POAL</name>
<feature type="chain" id="PRO_5023860685" description="Secreted protein" evidence="1">
    <location>
        <begin position="25"/>
        <end position="71"/>
    </location>
</feature>
<dbReference type="Proteomes" id="UP000324897">
    <property type="component" value="Unassembled WGS sequence"/>
</dbReference>
<dbReference type="EMBL" id="RWGY01000145">
    <property type="protein sequence ID" value="TVU03775.1"/>
    <property type="molecule type" value="Genomic_DNA"/>
</dbReference>
<keyword evidence="3" id="KW-1185">Reference proteome</keyword>
<reference evidence="2 3" key="1">
    <citation type="journal article" date="2019" name="Sci. Rep.">
        <title>A high-quality genome of Eragrostis curvula grass provides insights into Poaceae evolution and supports new strategies to enhance forage quality.</title>
        <authorList>
            <person name="Carballo J."/>
            <person name="Santos B.A.C.M."/>
            <person name="Zappacosta D."/>
            <person name="Garbus I."/>
            <person name="Selva J.P."/>
            <person name="Gallo C.A."/>
            <person name="Diaz A."/>
            <person name="Albertini E."/>
            <person name="Caccamo M."/>
            <person name="Echenique V."/>
        </authorList>
    </citation>
    <scope>NUCLEOTIDE SEQUENCE [LARGE SCALE GENOMIC DNA]</scope>
    <source>
        <strain evidence="3">cv. Victoria</strain>
        <tissue evidence="2">Leaf</tissue>
    </source>
</reference>
<evidence type="ECO:0000256" key="1">
    <source>
        <dbReference type="SAM" id="SignalP"/>
    </source>
</evidence>
<organism evidence="2 3">
    <name type="scientific">Eragrostis curvula</name>
    <name type="common">weeping love grass</name>
    <dbReference type="NCBI Taxonomy" id="38414"/>
    <lineage>
        <taxon>Eukaryota</taxon>
        <taxon>Viridiplantae</taxon>
        <taxon>Streptophyta</taxon>
        <taxon>Embryophyta</taxon>
        <taxon>Tracheophyta</taxon>
        <taxon>Spermatophyta</taxon>
        <taxon>Magnoliopsida</taxon>
        <taxon>Liliopsida</taxon>
        <taxon>Poales</taxon>
        <taxon>Poaceae</taxon>
        <taxon>PACMAD clade</taxon>
        <taxon>Chloridoideae</taxon>
        <taxon>Eragrostideae</taxon>
        <taxon>Eragrostidinae</taxon>
        <taxon>Eragrostis</taxon>
    </lineage>
</organism>
<evidence type="ECO:0000313" key="2">
    <source>
        <dbReference type="EMBL" id="TVU03775.1"/>
    </source>
</evidence>
<comment type="caution">
    <text evidence="2">The sequence shown here is derived from an EMBL/GenBank/DDBJ whole genome shotgun (WGS) entry which is preliminary data.</text>
</comment>
<sequence>MVSEILPNFCLVLLAVLRHQPGSSLTTAKPPLSITVPNLLCCLPPVRQLARGNAWALLLVKTKRAPPRRHN</sequence>
<gene>
    <name evidence="2" type="ORF">EJB05_50683</name>
</gene>